<accession>A0ABN2R840</accession>
<evidence type="ECO:0000256" key="1">
    <source>
        <dbReference type="ARBA" id="ARBA00004141"/>
    </source>
</evidence>
<keyword evidence="3 6" id="KW-0812">Transmembrane</keyword>
<name>A0ABN2R840_9ACTN</name>
<reference evidence="8 9" key="1">
    <citation type="journal article" date="2019" name="Int. J. Syst. Evol. Microbiol.">
        <title>The Global Catalogue of Microorganisms (GCM) 10K type strain sequencing project: providing services to taxonomists for standard genome sequencing and annotation.</title>
        <authorList>
            <consortium name="The Broad Institute Genomics Platform"/>
            <consortium name="The Broad Institute Genome Sequencing Center for Infectious Disease"/>
            <person name="Wu L."/>
            <person name="Ma J."/>
        </authorList>
    </citation>
    <scope>NUCLEOTIDE SEQUENCE [LARGE SCALE GENOMIC DNA]</scope>
    <source>
        <strain evidence="8 9">JCM 15309</strain>
    </source>
</reference>
<evidence type="ECO:0000256" key="4">
    <source>
        <dbReference type="ARBA" id="ARBA00022989"/>
    </source>
</evidence>
<feature type="transmembrane region" description="Helical" evidence="6">
    <location>
        <begin position="117"/>
        <end position="136"/>
    </location>
</feature>
<keyword evidence="4 6" id="KW-1133">Transmembrane helix</keyword>
<comment type="caution">
    <text evidence="8">The sequence shown here is derived from an EMBL/GenBank/DDBJ whole genome shotgun (WGS) entry which is preliminary data.</text>
</comment>
<evidence type="ECO:0000313" key="9">
    <source>
        <dbReference type="Proteomes" id="UP001500571"/>
    </source>
</evidence>
<dbReference type="RefSeq" id="WP_344045444.1">
    <property type="nucleotide sequence ID" value="NZ_BAAAPB010000002.1"/>
</dbReference>
<evidence type="ECO:0000256" key="6">
    <source>
        <dbReference type="SAM" id="Phobius"/>
    </source>
</evidence>
<comment type="similarity">
    <text evidence="2">Belongs to the GtrA family.</text>
</comment>
<gene>
    <name evidence="8" type="ORF">GCM10009798_26790</name>
</gene>
<dbReference type="InterPro" id="IPR051401">
    <property type="entry name" value="GtrA_CellWall_Glycosyl"/>
</dbReference>
<dbReference type="Pfam" id="PF04138">
    <property type="entry name" value="GtrA_DPMS_TM"/>
    <property type="match status" value="1"/>
</dbReference>
<keyword evidence="5 6" id="KW-0472">Membrane</keyword>
<protein>
    <recommendedName>
        <fullName evidence="7">GtrA/DPMS transmembrane domain-containing protein</fullName>
    </recommendedName>
</protein>
<evidence type="ECO:0000256" key="5">
    <source>
        <dbReference type="ARBA" id="ARBA00023136"/>
    </source>
</evidence>
<proteinExistence type="inferred from homology"/>
<evidence type="ECO:0000313" key="8">
    <source>
        <dbReference type="EMBL" id="GAA1965157.1"/>
    </source>
</evidence>
<feature type="domain" description="GtrA/DPMS transmembrane" evidence="7">
    <location>
        <begin position="12"/>
        <end position="141"/>
    </location>
</feature>
<feature type="transmembrane region" description="Helical" evidence="6">
    <location>
        <begin position="45"/>
        <end position="62"/>
    </location>
</feature>
<dbReference type="InterPro" id="IPR007267">
    <property type="entry name" value="GtrA_DPMS_TM"/>
</dbReference>
<dbReference type="PANTHER" id="PTHR38459">
    <property type="entry name" value="PROPHAGE BACTOPRENOL-LINKED GLUCOSE TRANSLOCASE HOMOLOG"/>
    <property type="match status" value="1"/>
</dbReference>
<feature type="transmembrane region" description="Helical" evidence="6">
    <location>
        <begin position="82"/>
        <end position="105"/>
    </location>
</feature>
<organism evidence="8 9">
    <name type="scientific">Nocardioides panacihumi</name>
    <dbReference type="NCBI Taxonomy" id="400774"/>
    <lineage>
        <taxon>Bacteria</taxon>
        <taxon>Bacillati</taxon>
        <taxon>Actinomycetota</taxon>
        <taxon>Actinomycetes</taxon>
        <taxon>Propionibacteriales</taxon>
        <taxon>Nocardioidaceae</taxon>
        <taxon>Nocardioides</taxon>
    </lineage>
</organism>
<evidence type="ECO:0000256" key="2">
    <source>
        <dbReference type="ARBA" id="ARBA00009399"/>
    </source>
</evidence>
<keyword evidence="9" id="KW-1185">Reference proteome</keyword>
<evidence type="ECO:0000259" key="7">
    <source>
        <dbReference type="Pfam" id="PF04138"/>
    </source>
</evidence>
<evidence type="ECO:0000256" key="3">
    <source>
        <dbReference type="ARBA" id="ARBA00022692"/>
    </source>
</evidence>
<feature type="transmembrane region" description="Helical" evidence="6">
    <location>
        <begin position="12"/>
        <end position="33"/>
    </location>
</feature>
<sequence>MPSRHVIAEAGRFMAVGAVSTAVAIALYNWLAYEPYDLWSPLHDHVTWSYIVSHGVGMVVSYELSRRWTFKQRSGTKAGEGFLSYAVINILTMTTIPLTCLWFSRHALGLTSQLDDNLSGNVVGLLLSQVARFYLFRRFVFHRPIRYTEVYDDPSEEWDEPVGEPQLTE</sequence>
<comment type="subcellular location">
    <subcellularLocation>
        <location evidence="1">Membrane</location>
        <topology evidence="1">Multi-pass membrane protein</topology>
    </subcellularLocation>
</comment>
<dbReference type="Proteomes" id="UP001500571">
    <property type="component" value="Unassembled WGS sequence"/>
</dbReference>
<dbReference type="PANTHER" id="PTHR38459:SF1">
    <property type="entry name" value="PROPHAGE BACTOPRENOL-LINKED GLUCOSE TRANSLOCASE HOMOLOG"/>
    <property type="match status" value="1"/>
</dbReference>
<dbReference type="EMBL" id="BAAAPB010000002">
    <property type="protein sequence ID" value="GAA1965157.1"/>
    <property type="molecule type" value="Genomic_DNA"/>
</dbReference>